<evidence type="ECO:0000256" key="1">
    <source>
        <dbReference type="ARBA" id="ARBA00004251"/>
    </source>
</evidence>
<evidence type="ECO:0000256" key="9">
    <source>
        <dbReference type="ARBA" id="ARBA00023170"/>
    </source>
</evidence>
<keyword evidence="7" id="KW-1133">Transmembrane helix</keyword>
<keyword evidence="2" id="KW-1003">Cell membrane</keyword>
<keyword evidence="5" id="KW-0732">Signal</keyword>
<evidence type="ECO:0000256" key="6">
    <source>
        <dbReference type="ARBA" id="ARBA00022737"/>
    </source>
</evidence>
<feature type="non-terminal residue" evidence="12">
    <location>
        <position position="224"/>
    </location>
</feature>
<dbReference type="GO" id="GO:0051606">
    <property type="term" value="P:detection of stimulus"/>
    <property type="evidence" value="ECO:0007669"/>
    <property type="project" value="UniProtKB-ARBA"/>
</dbReference>
<dbReference type="AlphaFoldDB" id="A0A6N2AFS9"/>
<dbReference type="InterPro" id="IPR032675">
    <property type="entry name" value="LRR_dom_sf"/>
</dbReference>
<dbReference type="Pfam" id="PF08263">
    <property type="entry name" value="LRRNT_2"/>
    <property type="match status" value="1"/>
</dbReference>
<dbReference type="PANTHER" id="PTHR48061">
    <property type="entry name" value="LEUCINE-RICH REPEAT RECEPTOR PROTEIN KINASE EMS1-LIKE-RELATED"/>
    <property type="match status" value="1"/>
</dbReference>
<dbReference type="InterPro" id="IPR046956">
    <property type="entry name" value="RLP23-like"/>
</dbReference>
<dbReference type="Gene3D" id="3.80.10.10">
    <property type="entry name" value="Ribonuclease Inhibitor"/>
    <property type="match status" value="2"/>
</dbReference>
<dbReference type="PRINTS" id="PR00019">
    <property type="entry name" value="LEURICHRPT"/>
</dbReference>
<proteinExistence type="predicted"/>
<evidence type="ECO:0000256" key="4">
    <source>
        <dbReference type="ARBA" id="ARBA00022692"/>
    </source>
</evidence>
<dbReference type="EMBL" id="RXGB01026318">
    <property type="protein sequence ID" value="TMW81337.1"/>
    <property type="molecule type" value="Genomic_DNA"/>
</dbReference>
<evidence type="ECO:0000256" key="10">
    <source>
        <dbReference type="ARBA" id="ARBA00023180"/>
    </source>
</evidence>
<keyword evidence="6" id="KW-0677">Repeat</keyword>
<keyword evidence="4" id="KW-0812">Transmembrane</keyword>
<dbReference type="Pfam" id="PF00560">
    <property type="entry name" value="LRR_1"/>
    <property type="match status" value="1"/>
</dbReference>
<comment type="caution">
    <text evidence="12">The sequence shown here is derived from an EMBL/GenBank/DDBJ whole genome shotgun (WGS) entry which is preliminary data.</text>
</comment>
<dbReference type="Pfam" id="PF13855">
    <property type="entry name" value="LRR_8"/>
    <property type="match status" value="1"/>
</dbReference>
<comment type="subcellular location">
    <subcellularLocation>
        <location evidence="1">Cell membrane</location>
        <topology evidence="1">Single-pass type I membrane protein</topology>
    </subcellularLocation>
</comment>
<keyword evidence="8" id="KW-0472">Membrane</keyword>
<dbReference type="GO" id="GO:0050832">
    <property type="term" value="P:defense response to fungus"/>
    <property type="evidence" value="ECO:0007669"/>
    <property type="project" value="UniProtKB-ARBA"/>
</dbReference>
<evidence type="ECO:0000259" key="11">
    <source>
        <dbReference type="Pfam" id="PF08263"/>
    </source>
</evidence>
<dbReference type="GO" id="GO:0005886">
    <property type="term" value="C:plasma membrane"/>
    <property type="evidence" value="ECO:0007669"/>
    <property type="project" value="UniProtKB-SubCell"/>
</dbReference>
<organism evidence="12">
    <name type="scientific">Solanum chilense</name>
    <name type="common">Tomato</name>
    <name type="synonym">Lycopersicon chilense</name>
    <dbReference type="NCBI Taxonomy" id="4083"/>
    <lineage>
        <taxon>Eukaryota</taxon>
        <taxon>Viridiplantae</taxon>
        <taxon>Streptophyta</taxon>
        <taxon>Embryophyta</taxon>
        <taxon>Tracheophyta</taxon>
        <taxon>Spermatophyta</taxon>
        <taxon>Magnoliopsida</taxon>
        <taxon>eudicotyledons</taxon>
        <taxon>Gunneridae</taxon>
        <taxon>Pentapetalae</taxon>
        <taxon>asterids</taxon>
        <taxon>lamiids</taxon>
        <taxon>Solanales</taxon>
        <taxon>Solanaceae</taxon>
        <taxon>Solanoideae</taxon>
        <taxon>Solaneae</taxon>
        <taxon>Solanum</taxon>
        <taxon>Solanum subgen. Lycopersicon</taxon>
    </lineage>
</organism>
<evidence type="ECO:0000256" key="7">
    <source>
        <dbReference type="ARBA" id="ARBA00022989"/>
    </source>
</evidence>
<dbReference type="InterPro" id="IPR013210">
    <property type="entry name" value="LRR_N_plant-typ"/>
</dbReference>
<evidence type="ECO:0000256" key="5">
    <source>
        <dbReference type="ARBA" id="ARBA00022729"/>
    </source>
</evidence>
<keyword evidence="10" id="KW-0325">Glycoprotein</keyword>
<evidence type="ECO:0000256" key="3">
    <source>
        <dbReference type="ARBA" id="ARBA00022614"/>
    </source>
</evidence>
<keyword evidence="3" id="KW-0433">Leucine-rich repeat</keyword>
<dbReference type="InterPro" id="IPR001611">
    <property type="entry name" value="Leu-rich_rpt"/>
</dbReference>
<reference evidence="12" key="1">
    <citation type="submission" date="2019-05" db="EMBL/GenBank/DDBJ databases">
        <title>The de novo reference genome and transcriptome assemblies of the wild tomato species Solanum chilense.</title>
        <authorList>
            <person name="Stam R."/>
            <person name="Nosenko T."/>
            <person name="Hoerger A.C."/>
            <person name="Stephan W."/>
            <person name="Seidel M.A."/>
            <person name="Kuhn J.M.M."/>
            <person name="Haberer G."/>
            <person name="Tellier A."/>
        </authorList>
    </citation>
    <scope>NUCLEOTIDE SEQUENCE</scope>
    <source>
        <tissue evidence="12">Mature leaves</tissue>
    </source>
</reference>
<name>A0A6N2AFS9_SOLCI</name>
<keyword evidence="9" id="KW-0675">Receptor</keyword>
<dbReference type="PANTHER" id="PTHR48061:SF10">
    <property type="entry name" value="LEUCINE-RICH REPEAT-CONTAINING N-TERMINAL PLANT-TYPE DOMAIN-CONTAINING PROTEIN"/>
    <property type="match status" value="1"/>
</dbReference>
<evidence type="ECO:0000256" key="2">
    <source>
        <dbReference type="ARBA" id="ARBA00022475"/>
    </source>
</evidence>
<sequence>MFKISRYVPGNCFDIKGQPIQSYPQTLSWNKSTDCCSWDGVYCDETTGKVIELNLTCSKLQGKFHSNSSVFQLSNLKRLDLSGNNFSGSYISPKFGPIPKPLFNLTNIGFLDLGYNYLEGPISDFFRFGKLRLLLLANNNFDGQLEFLSFNRSWTQLEALDFSFNSITGSIPSNVSGLQNLNSLRLSSNQLNGIIPSWIFSLPSLEWLDLSDNHLSGNIQEFKS</sequence>
<dbReference type="SUPFAM" id="SSF52058">
    <property type="entry name" value="L domain-like"/>
    <property type="match status" value="1"/>
</dbReference>
<evidence type="ECO:0000313" key="12">
    <source>
        <dbReference type="EMBL" id="TMW81337.1"/>
    </source>
</evidence>
<protein>
    <recommendedName>
        <fullName evidence="11">Leucine-rich repeat-containing N-terminal plant-type domain-containing protein</fullName>
    </recommendedName>
</protein>
<evidence type="ECO:0000256" key="8">
    <source>
        <dbReference type="ARBA" id="ARBA00023136"/>
    </source>
</evidence>
<dbReference type="FunFam" id="3.80.10.10:FF:000470">
    <property type="entry name" value="LRR receptor-like serine/threonine-protein kinase RPK2"/>
    <property type="match status" value="1"/>
</dbReference>
<gene>
    <name evidence="12" type="ORF">EJD97_010269</name>
</gene>
<feature type="domain" description="Leucine-rich repeat-containing N-terminal plant-type" evidence="11">
    <location>
        <begin position="25"/>
        <end position="44"/>
    </location>
</feature>
<accession>A0A6N2AFS9</accession>